<protein>
    <recommendedName>
        <fullName evidence="1">Rap1a immunity protein domain-containing protein</fullName>
    </recommendedName>
</protein>
<reference evidence="2" key="1">
    <citation type="submission" date="2020-04" db="EMBL/GenBank/DDBJ databases">
        <authorList>
            <person name="Chiriac C."/>
            <person name="Salcher M."/>
            <person name="Ghai R."/>
            <person name="Kavagutti S V."/>
        </authorList>
    </citation>
    <scope>NUCLEOTIDE SEQUENCE</scope>
</reference>
<gene>
    <name evidence="4" type="ORF">UFOVP1449_41</name>
    <name evidence="2" type="ORF">UFOVP400_21</name>
    <name evidence="3" type="ORF">UFOVP669_30</name>
</gene>
<dbReference type="EMBL" id="LR796626">
    <property type="protein sequence ID" value="CAB4155845.1"/>
    <property type="molecule type" value="Genomic_DNA"/>
</dbReference>
<dbReference type="EMBL" id="LR796370">
    <property type="protein sequence ID" value="CAB4140385.1"/>
    <property type="molecule type" value="Genomic_DNA"/>
</dbReference>
<dbReference type="Gene3D" id="1.10.890.40">
    <property type="match status" value="1"/>
</dbReference>
<sequence length="113" mass="12189">MNRTQFLTAALVLCVSVPASAEFLTGNDLLERLRSKDEGARVLALGYIMGASDAGNTVNHCLPINATAGQVRDVVYQWLEKTPSVRHHSADSIVNAMLSMVYPCQGGAKKENL</sequence>
<accession>A0A6J5M0J5</accession>
<dbReference type="InterPro" id="IPR041238">
    <property type="entry name" value="Rap1a"/>
</dbReference>
<dbReference type="EMBL" id="LR797399">
    <property type="protein sequence ID" value="CAB4213524.1"/>
    <property type="molecule type" value="Genomic_DNA"/>
</dbReference>
<organism evidence="2">
    <name type="scientific">uncultured Caudovirales phage</name>
    <dbReference type="NCBI Taxonomy" id="2100421"/>
    <lineage>
        <taxon>Viruses</taxon>
        <taxon>Duplodnaviria</taxon>
        <taxon>Heunggongvirae</taxon>
        <taxon>Uroviricota</taxon>
        <taxon>Caudoviricetes</taxon>
        <taxon>Peduoviridae</taxon>
        <taxon>Maltschvirus</taxon>
        <taxon>Maltschvirus maltsch</taxon>
    </lineage>
</organism>
<feature type="domain" description="Rap1a immunity protein" evidence="1">
    <location>
        <begin position="25"/>
        <end position="104"/>
    </location>
</feature>
<evidence type="ECO:0000313" key="3">
    <source>
        <dbReference type="EMBL" id="CAB4155845.1"/>
    </source>
</evidence>
<proteinExistence type="predicted"/>
<evidence type="ECO:0000313" key="2">
    <source>
        <dbReference type="EMBL" id="CAB4140385.1"/>
    </source>
</evidence>
<evidence type="ECO:0000313" key="4">
    <source>
        <dbReference type="EMBL" id="CAB4213524.1"/>
    </source>
</evidence>
<evidence type="ECO:0000259" key="1">
    <source>
        <dbReference type="Pfam" id="PF18602"/>
    </source>
</evidence>
<name>A0A6J5M0J5_9CAUD</name>
<dbReference type="Pfam" id="PF18602">
    <property type="entry name" value="Rap1a"/>
    <property type="match status" value="1"/>
</dbReference>